<keyword evidence="1" id="KW-0596">Phosphopantetheine</keyword>
<feature type="domain" description="Carrier" evidence="5">
    <location>
        <begin position="1670"/>
        <end position="1746"/>
    </location>
</feature>
<protein>
    <submittedName>
        <fullName evidence="6">Nonribosomal peptide synthetases (NRPS)</fullName>
    </submittedName>
</protein>
<dbReference type="PANTHER" id="PTHR45527">
    <property type="entry name" value="NONRIBOSOMAL PEPTIDE SYNTHETASE"/>
    <property type="match status" value="1"/>
</dbReference>
<evidence type="ECO:0000259" key="5">
    <source>
        <dbReference type="PROSITE" id="PS50075"/>
    </source>
</evidence>
<dbReference type="GO" id="GO:0016874">
    <property type="term" value="F:ligase activity"/>
    <property type="evidence" value="ECO:0007669"/>
    <property type="project" value="UniProtKB-KW"/>
</dbReference>
<reference evidence="6" key="2">
    <citation type="journal article" date="2023" name="IMA Fungus">
        <title>Comparative genomic study of the Penicillium genus elucidates a diverse pangenome and 15 lateral gene transfer events.</title>
        <authorList>
            <person name="Petersen C."/>
            <person name="Sorensen T."/>
            <person name="Nielsen M.R."/>
            <person name="Sondergaard T.E."/>
            <person name="Sorensen J.L."/>
            <person name="Fitzpatrick D.A."/>
            <person name="Frisvad J.C."/>
            <person name="Nielsen K.L."/>
        </authorList>
    </citation>
    <scope>NUCLEOTIDE SEQUENCE</scope>
    <source>
        <strain evidence="6">IBT 29864</strain>
    </source>
</reference>
<dbReference type="Gene3D" id="3.30.559.10">
    <property type="entry name" value="Chloramphenicol acetyltransferase-like domain"/>
    <property type="match status" value="2"/>
</dbReference>
<evidence type="ECO:0000256" key="3">
    <source>
        <dbReference type="ARBA" id="ARBA00022598"/>
    </source>
</evidence>
<sequence>MMASEDDLRRIWTWNSTVPLPEHACFHEKVAEQARQRPLAPAIHAWDGDLTYSELDNLATAVAHDLIRQGLTPDTPVPLCFPKCFWMPVSALGVMKAGGVAVSMDTTQPDERLRCIVEKADPAASSIILCSSETEQLARKLCSDTPRRVYLIEYATLMTSVKHLPSPPLPKVHPSQRLYIAFTSGSTGTPKGAMITHTNLMTAIKHQRKKLMIQSTDRVFAFASYAFDVSWYEFHLTLLEGACLCIPSESARRNDINGAIAQMNASYAILTPSTVAVLNPERCASLRVLVLAGEPIGHQLQAVWAHRVNLLNFYGPSECVATSARLICPQDKDIACIGKGLGLVTWVVGVSDAPTDDEKTASLAPIGSVGELWLEGLLVGQGYLGDAEKTAASFIQDPDWLTRGGGTGYPGRRGCVYRTGDRVRYNADGSLTFVGRTDAQVKIRGQRVELGELENHIQRRLEALAVAGKLSHMPSVVASLITPKQCSNSVLVAYISFDDPAERSLLSDLIEDVEHTLALQLPHYMVPRMYIPIDVFPMTGTGKTDRRKLQQMGSQMTLQQLASQQPHRKDMRAPRSLVEQELQTLWSSILGVNVDTIGIDDSFFRIGGDSIAAMRLVAAAGDGGLAFTVADIFTHPTLGDLARVARDSIENLGPAVDSFSLLRSEIDHGEACRLAAVRCGIAEKQIEDILPCTPLQEGFLAMTAKRADRYIYRHILELEGHINVTRLLTAWEKVVQAASILRTHVVDIPREGLVQVVMRSGVDDVLQITGSLEGYLARDSQKDLGLGTDLFRAALVTDSDTQSTFFVWTLHHAVFDGWSLSLLEKAVQQAYHGSAPSSLVSFKPFIKHVQDTDVKEMQRFWTAQFAGSESIPFPTLPTLGYEPDPRSELRYSVCGLSWRQSDVTASTALRASWAILLARHTDCPDVTFAATVTGRQAPVRGIERVVGPTIATVPLRLCFDWDASIDSLLSQVQMQAANMTRFEQAGIQWIQKLSPFAKRACQLQTLLVVQPVLQKDSSSEKDAVFKARNHEHQEKHMGGSNDYAFLIECQLQAQGGLSFRVSFDDQVIPKPHVQRIMQQFENVLRQVCSPCRDSSLAVRDIQVTSAHDLQEIWRWNATVPSPSDGCIHTLVEQRALQAPTDPSICAWDGKLTYQELNLISSRLAAHMLPFCDAFRPGIVIPLCFEKSLWAAVAALAVMKVGGASVILDLSQPVERLRQIVNEVHPVPFIISSSHHQDLARRLCEKIIVPADMHLKQSPLCRMETDLPAVPPSSSLYVVFTSGSTGKPKGVVITHANARSAIRHQQTAIGIRQTSRVFDFASYAFDASWFNLLHSLTSGACLCIPSEFARFNDLAGEINRLQADFILLTPSTACALDPASVPGLKRMILGGERLTPKAIQQWGSRVHLSNAYGPAECTIVATLVDVRPSTVQRAARIGRGLGVGTWVVEPSGDRLAPIGGIGELWLEGPLVGSGYLNRPDLTASNFMEDLPWLLSRGSGHAGRQGRLYRTGDLVRYEPDGSGSLLFVGRKDAQVKIRGQRVELGEIENQIYASLEPQEIDYVKGPVAEVITLQDSSNPVLVAFLAISQRVDSSPDGGLKRRMSRLAIQLGRALAIHLPAHMIPYAYIPIDTLPTTTSGKVDRRKLREMGAAMTMEQLAELQPCEVDFVGGDPQTTAECALQALWASVLDITLSRIRTTDSFIRLGGDSIMAMRLVATARERGFTFTVADILKGRPLGELAVQFTADYETACSKYVGPAPFSLVSEAVVCQLRLPKAGTGMYEVVDAYPVTDFQKYCIASLQRWPLGFCFHFYIDLPAYISVSRIEAACLCLWQYLDILRTVFVELEGKTFQAVLQGLPLPWDAVYRDVGDLDALSQEIYQDDLHSRLALGTPFSKFIVSQIRGGPARLTVRLFHGQYDGISISKIFSCLAAFLTDAKAPPAGPAYSGFIRHSMQTQHEGFHFWKTLLRGAQMTRIVSTLPTPPLHSGNVLGKSTPFQPIYIERRMTPPQRHRENYSPAITFISTVSIALGKVTQSRDLLFGLVVSGRSSLSNGLEDVLGPCLNLMPIRVQDPIHLSHVLPSVREQYAQGQKYETSQFWELTDHCKDTDCAPSLHSFGVAVQFQNVDENPTLPGLDASLQILDGQSEPLHTDTVWVVARPVEDGRKWEVGLAASPEFHTEESIGAVMEVLGEVIEGTH</sequence>
<dbReference type="Pfam" id="PF00550">
    <property type="entry name" value="PP-binding"/>
    <property type="match status" value="2"/>
</dbReference>
<comment type="similarity">
    <text evidence="4">Belongs to the NRP synthetase family.</text>
</comment>
<evidence type="ECO:0000313" key="6">
    <source>
        <dbReference type="EMBL" id="KAJ5377603.1"/>
    </source>
</evidence>
<dbReference type="Gene3D" id="1.10.1200.10">
    <property type="entry name" value="ACP-like"/>
    <property type="match status" value="2"/>
</dbReference>
<dbReference type="Gene3D" id="3.30.559.30">
    <property type="entry name" value="Nonribosomal peptide synthetase, condensation domain"/>
    <property type="match status" value="2"/>
</dbReference>
<dbReference type="GO" id="GO:0005737">
    <property type="term" value="C:cytoplasm"/>
    <property type="evidence" value="ECO:0007669"/>
    <property type="project" value="TreeGrafter"/>
</dbReference>
<dbReference type="InterPro" id="IPR023213">
    <property type="entry name" value="CAT-like_dom_sf"/>
</dbReference>
<evidence type="ECO:0000256" key="2">
    <source>
        <dbReference type="ARBA" id="ARBA00022553"/>
    </source>
</evidence>
<dbReference type="GO" id="GO:0031177">
    <property type="term" value="F:phosphopantetheine binding"/>
    <property type="evidence" value="ECO:0007669"/>
    <property type="project" value="InterPro"/>
</dbReference>
<dbReference type="PROSITE" id="PS50075">
    <property type="entry name" value="CARRIER"/>
    <property type="match status" value="2"/>
</dbReference>
<dbReference type="InterPro" id="IPR006162">
    <property type="entry name" value="Ppantetheine_attach_site"/>
</dbReference>
<dbReference type="Pfam" id="PF00668">
    <property type="entry name" value="Condensation"/>
    <property type="match status" value="2"/>
</dbReference>
<dbReference type="PANTHER" id="PTHR45527:SF3">
    <property type="entry name" value="SIDEROPHORE SYNTHETASE (EUROFUNG)"/>
    <property type="match status" value="1"/>
</dbReference>
<comment type="caution">
    <text evidence="6">The sequence shown here is derived from an EMBL/GenBank/DDBJ whole genome shotgun (WGS) entry which is preliminary data.</text>
</comment>
<dbReference type="InterPro" id="IPR009081">
    <property type="entry name" value="PP-bd_ACP"/>
</dbReference>
<dbReference type="FunFam" id="1.10.1200.10:FF:000005">
    <property type="entry name" value="Nonribosomal peptide synthetase 1"/>
    <property type="match status" value="1"/>
</dbReference>
<dbReference type="Pfam" id="PF00501">
    <property type="entry name" value="AMP-binding"/>
    <property type="match status" value="2"/>
</dbReference>
<reference evidence="6" key="1">
    <citation type="submission" date="2022-11" db="EMBL/GenBank/DDBJ databases">
        <authorList>
            <person name="Petersen C."/>
        </authorList>
    </citation>
    <scope>NUCLEOTIDE SEQUENCE</scope>
    <source>
        <strain evidence="6">IBT 29864</strain>
    </source>
</reference>
<proteinExistence type="inferred from homology"/>
<dbReference type="SMART" id="SM00823">
    <property type="entry name" value="PKS_PP"/>
    <property type="match status" value="2"/>
</dbReference>
<dbReference type="FunFam" id="3.30.300.30:FF:000015">
    <property type="entry name" value="Nonribosomal peptide synthase SidD"/>
    <property type="match status" value="2"/>
</dbReference>
<dbReference type="InterPro" id="IPR001242">
    <property type="entry name" value="Condensation_dom"/>
</dbReference>
<dbReference type="InterPro" id="IPR042099">
    <property type="entry name" value="ANL_N_sf"/>
</dbReference>
<keyword evidence="7" id="KW-1185">Reference proteome</keyword>
<dbReference type="CDD" id="cd19545">
    <property type="entry name" value="FUM14_C_NRPS-like"/>
    <property type="match status" value="1"/>
</dbReference>
<evidence type="ECO:0000313" key="7">
    <source>
        <dbReference type="Proteomes" id="UP001147782"/>
    </source>
</evidence>
<dbReference type="OrthoDB" id="416786at2759"/>
<dbReference type="Gene3D" id="3.40.50.12780">
    <property type="entry name" value="N-terminal domain of ligase-like"/>
    <property type="match status" value="2"/>
</dbReference>
<dbReference type="InterPro" id="IPR010071">
    <property type="entry name" value="AA_adenyl_dom"/>
</dbReference>
<dbReference type="Gene3D" id="3.30.300.30">
    <property type="match status" value="2"/>
</dbReference>
<dbReference type="InterPro" id="IPR000873">
    <property type="entry name" value="AMP-dep_synth/lig_dom"/>
</dbReference>
<dbReference type="GeneID" id="81437120"/>
<dbReference type="InterPro" id="IPR045851">
    <property type="entry name" value="AMP-bd_C_sf"/>
</dbReference>
<dbReference type="SUPFAM" id="SSF56801">
    <property type="entry name" value="Acetyl-CoA synthetase-like"/>
    <property type="match status" value="2"/>
</dbReference>
<dbReference type="PROSITE" id="PS00012">
    <property type="entry name" value="PHOSPHOPANTETHEINE"/>
    <property type="match status" value="2"/>
</dbReference>
<name>A0A9W9VD10_9EURO</name>
<gene>
    <name evidence="6" type="ORF">N7496_005012</name>
</gene>
<accession>A0A9W9VD10</accession>
<dbReference type="NCBIfam" id="TIGR01733">
    <property type="entry name" value="AA-adenyl-dom"/>
    <property type="match status" value="2"/>
</dbReference>
<dbReference type="CDD" id="cd05918">
    <property type="entry name" value="A_NRPS_SidN3_like"/>
    <property type="match status" value="2"/>
</dbReference>
<dbReference type="GO" id="GO:0043041">
    <property type="term" value="P:amino acid activation for nonribosomal peptide biosynthetic process"/>
    <property type="evidence" value="ECO:0007669"/>
    <property type="project" value="TreeGrafter"/>
</dbReference>
<keyword evidence="3" id="KW-0436">Ligase</keyword>
<dbReference type="InterPro" id="IPR036736">
    <property type="entry name" value="ACP-like_sf"/>
</dbReference>
<dbReference type="SUPFAM" id="SSF47336">
    <property type="entry name" value="ACP-like"/>
    <property type="match status" value="2"/>
</dbReference>
<evidence type="ECO:0000256" key="4">
    <source>
        <dbReference type="ARBA" id="ARBA00029454"/>
    </source>
</evidence>
<organism evidence="6 7">
    <name type="scientific">Penicillium cataractarum</name>
    <dbReference type="NCBI Taxonomy" id="2100454"/>
    <lineage>
        <taxon>Eukaryota</taxon>
        <taxon>Fungi</taxon>
        <taxon>Dikarya</taxon>
        <taxon>Ascomycota</taxon>
        <taxon>Pezizomycotina</taxon>
        <taxon>Eurotiomycetes</taxon>
        <taxon>Eurotiomycetidae</taxon>
        <taxon>Eurotiales</taxon>
        <taxon>Aspergillaceae</taxon>
        <taxon>Penicillium</taxon>
    </lineage>
</organism>
<keyword evidence="2" id="KW-0597">Phosphoprotein</keyword>
<evidence type="ECO:0000256" key="1">
    <source>
        <dbReference type="ARBA" id="ARBA00022450"/>
    </source>
</evidence>
<feature type="domain" description="Carrier" evidence="5">
    <location>
        <begin position="573"/>
        <end position="649"/>
    </location>
</feature>
<dbReference type="SUPFAM" id="SSF52777">
    <property type="entry name" value="CoA-dependent acyltransferases"/>
    <property type="match status" value="4"/>
</dbReference>
<dbReference type="Proteomes" id="UP001147782">
    <property type="component" value="Unassembled WGS sequence"/>
</dbReference>
<dbReference type="RefSeq" id="XP_056556466.1">
    <property type="nucleotide sequence ID" value="XM_056697941.1"/>
</dbReference>
<dbReference type="GO" id="GO:0044550">
    <property type="term" value="P:secondary metabolite biosynthetic process"/>
    <property type="evidence" value="ECO:0007669"/>
    <property type="project" value="TreeGrafter"/>
</dbReference>
<dbReference type="PROSITE" id="PS00455">
    <property type="entry name" value="AMP_BINDING"/>
    <property type="match status" value="2"/>
</dbReference>
<dbReference type="InterPro" id="IPR020845">
    <property type="entry name" value="AMP-binding_CS"/>
</dbReference>
<dbReference type="EMBL" id="JAPZBS010000004">
    <property type="protein sequence ID" value="KAJ5377603.1"/>
    <property type="molecule type" value="Genomic_DNA"/>
</dbReference>
<dbReference type="InterPro" id="IPR020806">
    <property type="entry name" value="PKS_PP-bd"/>
</dbReference>